<dbReference type="InterPro" id="IPR013901">
    <property type="entry name" value="Anthrone_oxy"/>
</dbReference>
<dbReference type="RefSeq" id="WP_116623620.1">
    <property type="nucleotide sequence ID" value="NZ_QURN01000006.1"/>
</dbReference>
<feature type="transmembrane region" description="Helical" evidence="1">
    <location>
        <begin position="85"/>
        <end position="105"/>
    </location>
</feature>
<feature type="transmembrane region" description="Helical" evidence="1">
    <location>
        <begin position="134"/>
        <end position="156"/>
    </location>
</feature>
<evidence type="ECO:0000313" key="3">
    <source>
        <dbReference type="Proteomes" id="UP000262379"/>
    </source>
</evidence>
<reference evidence="3" key="1">
    <citation type="submission" date="2018-08" db="EMBL/GenBank/DDBJ databases">
        <authorList>
            <person name="Im W.T."/>
        </authorList>
    </citation>
    <scope>NUCLEOTIDE SEQUENCE [LARGE SCALE GENOMIC DNA]</scope>
    <source>
        <strain evidence="3">LA-28</strain>
    </source>
</reference>
<feature type="transmembrane region" description="Helical" evidence="1">
    <location>
        <begin position="56"/>
        <end position="78"/>
    </location>
</feature>
<accession>A0A371XEY6</accession>
<dbReference type="AlphaFoldDB" id="A0A371XEY6"/>
<keyword evidence="1" id="KW-0812">Transmembrane</keyword>
<proteinExistence type="predicted"/>
<name>A0A371XEY6_9HYPH</name>
<dbReference type="Pfam" id="PF08592">
    <property type="entry name" value="Anthrone_oxy"/>
    <property type="match status" value="1"/>
</dbReference>
<keyword evidence="3" id="KW-1185">Reference proteome</keyword>
<protein>
    <submittedName>
        <fullName evidence="2">DUF1772 domain-containing protein</fullName>
    </submittedName>
</protein>
<sequence>MAQLVLILTFIAALGSGLMAGLYFAFSNSVMSGLSRLPVPQGIAGMNHINVVIQNPAFFAVFMGTALIALALAALVFFTNVPKPAWVLIGAALFLLGNIAVTIAINVPMNDALAAAAPDSAEAAKLWSVYLDRWVFWNTVRFVACTGALAAFIVALM</sequence>
<dbReference type="EMBL" id="QURN01000006">
    <property type="protein sequence ID" value="RFC67786.1"/>
    <property type="molecule type" value="Genomic_DNA"/>
</dbReference>
<gene>
    <name evidence="2" type="ORF">DY251_09340</name>
</gene>
<comment type="caution">
    <text evidence="2">The sequence shown here is derived from an EMBL/GenBank/DDBJ whole genome shotgun (WGS) entry which is preliminary data.</text>
</comment>
<evidence type="ECO:0000313" key="2">
    <source>
        <dbReference type="EMBL" id="RFC67786.1"/>
    </source>
</evidence>
<evidence type="ECO:0000256" key="1">
    <source>
        <dbReference type="SAM" id="Phobius"/>
    </source>
</evidence>
<keyword evidence="1" id="KW-1133">Transmembrane helix</keyword>
<keyword evidence="1" id="KW-0472">Membrane</keyword>
<dbReference type="Proteomes" id="UP000262379">
    <property type="component" value="Unassembled WGS sequence"/>
</dbReference>
<organism evidence="2 3">
    <name type="scientific">Mesorhizobium denitrificans</name>
    <dbReference type="NCBI Taxonomy" id="2294114"/>
    <lineage>
        <taxon>Bacteria</taxon>
        <taxon>Pseudomonadati</taxon>
        <taxon>Pseudomonadota</taxon>
        <taxon>Alphaproteobacteria</taxon>
        <taxon>Hyphomicrobiales</taxon>
        <taxon>Phyllobacteriaceae</taxon>
        <taxon>Mesorhizobium</taxon>
    </lineage>
</organism>